<dbReference type="InterPro" id="IPR037006">
    <property type="entry name" value="CheA-like_homodim_sf"/>
</dbReference>
<feature type="region of interest" description="Disordered" evidence="15">
    <location>
        <begin position="135"/>
        <end position="167"/>
    </location>
</feature>
<evidence type="ECO:0000256" key="12">
    <source>
        <dbReference type="ARBA" id="ARBA00023012"/>
    </source>
</evidence>
<name>A0A084JGP2_9FIRM</name>
<dbReference type="Pfam" id="PF02518">
    <property type="entry name" value="HATPase_c"/>
    <property type="match status" value="1"/>
</dbReference>
<dbReference type="SUPFAM" id="SSF47226">
    <property type="entry name" value="Histidine-containing phosphotransfer domain, HPT domain"/>
    <property type="match status" value="1"/>
</dbReference>
<dbReference type="InterPro" id="IPR004358">
    <property type="entry name" value="Sig_transdc_His_kin-like_C"/>
</dbReference>
<sequence length="712" mass="78536">MDNGMDNMLDMYLFETNSLLEQLDELLIEAEKAGDFTVDDVNEIFRIMHTIKGSSAMMEFSSLMQIAHRIEDLFFFIRENGLESLDSSHKSTLFDLMFRSTDMLRAEVSKVENNEPLSDNVDHLTQEINSFLKKISDDNPADAGEKEHTGTSSPKVASQPAPVASPSLSATSLEEIRLDVAECPEDPAAFFLRIFFDEGCGMENLRAFMIISALKESGLEFNYYPSDVETNSQSSVSIIEKGFFLTFQSREEADSAISQVNNMNNIRSYELIENPRAKTAPSAEKKNASAVSVPTAGDSTPADRSPAQGNAHQMPSKQNLISVNLAKLDNLVAIVGEIVITESMVTSSPDIQNLKNLDSFLKATRQLRKLTDDLQDIVMSLRMVPVSGVFQKMNRIVRDMKQKLKKDVRLTIIGENTEVDKSIVDSIGDPIMHIVRNSMDHGIEETAEERIAAGKDPQGELTLSASHTTNEVIITISDDGKGVNPAGVLAKAKRNGILTKPESEYSQKEILNLLLAPGFSTNEIVTEFSGRGVGMDVVKKNVENIGGTISISSELGKGMCTTLKIPLTMAIVDGMEISVGKSVFTIPIANIRQSFKVKNEEVIYDTEGNEIVRCMNQFYPIIRIHRLYNIETEITSIEDGILVWVESGDKSYCLFVDELLGEQQVVVKPLPVFLNSFNVKDSGISGCTILGDGNISIILDVLNLYAASQNQY</sequence>
<keyword evidence="5" id="KW-0963">Cytoplasm</keyword>
<organism evidence="19 20">
    <name type="scientific">Lacrimispora celerecrescens</name>
    <dbReference type="NCBI Taxonomy" id="29354"/>
    <lineage>
        <taxon>Bacteria</taxon>
        <taxon>Bacillati</taxon>
        <taxon>Bacillota</taxon>
        <taxon>Clostridia</taxon>
        <taxon>Lachnospirales</taxon>
        <taxon>Lachnospiraceae</taxon>
        <taxon>Lacrimispora</taxon>
    </lineage>
</organism>
<dbReference type="STRING" id="29354.IO98_19345"/>
<dbReference type="GO" id="GO:0000155">
    <property type="term" value="F:phosphorelay sensor kinase activity"/>
    <property type="evidence" value="ECO:0007669"/>
    <property type="project" value="InterPro"/>
</dbReference>
<dbReference type="SUPFAM" id="SSF50341">
    <property type="entry name" value="CheW-like"/>
    <property type="match status" value="1"/>
</dbReference>
<dbReference type="GO" id="GO:0006935">
    <property type="term" value="P:chemotaxis"/>
    <property type="evidence" value="ECO:0007669"/>
    <property type="project" value="UniProtKB-KW"/>
</dbReference>
<dbReference type="Pfam" id="PF01584">
    <property type="entry name" value="CheW"/>
    <property type="match status" value="1"/>
</dbReference>
<feature type="domain" description="CheW-like" evidence="17">
    <location>
        <begin position="571"/>
        <end position="710"/>
    </location>
</feature>
<evidence type="ECO:0000256" key="10">
    <source>
        <dbReference type="ARBA" id="ARBA00022777"/>
    </source>
</evidence>
<evidence type="ECO:0000256" key="14">
    <source>
        <dbReference type="PROSITE-ProRule" id="PRU00110"/>
    </source>
</evidence>
<evidence type="ECO:0000256" key="13">
    <source>
        <dbReference type="ARBA" id="ARBA00035100"/>
    </source>
</evidence>
<dbReference type="InterPro" id="IPR036890">
    <property type="entry name" value="HATPase_C_sf"/>
</dbReference>
<dbReference type="Gene3D" id="3.30.70.1110">
    <property type="entry name" value="Histidine kinase CheA-like, P2 response regulator-binding domain"/>
    <property type="match status" value="1"/>
</dbReference>
<accession>A0A084JGP2</accession>
<comment type="function">
    <text evidence="13">Involved in the transmission of sensory signals from the chemoreceptors to the flagellar motors. CheA is autophosphorylated; it can transfer its phosphate group to either CheB or CheY.</text>
</comment>
<protein>
    <recommendedName>
        <fullName evidence="4">Chemotaxis protein CheA</fullName>
        <ecNumber evidence="3">2.7.13.3</ecNumber>
    </recommendedName>
</protein>
<dbReference type="PROSITE" id="PS50109">
    <property type="entry name" value="HIS_KIN"/>
    <property type="match status" value="1"/>
</dbReference>
<dbReference type="CDD" id="cd00088">
    <property type="entry name" value="HPT"/>
    <property type="match status" value="1"/>
</dbReference>
<feature type="region of interest" description="Disordered" evidence="15">
    <location>
        <begin position="277"/>
        <end position="313"/>
    </location>
</feature>
<dbReference type="EC" id="2.7.13.3" evidence="3"/>
<evidence type="ECO:0000313" key="20">
    <source>
        <dbReference type="Proteomes" id="UP000028525"/>
    </source>
</evidence>
<feature type="modified residue" description="Phosphohistidine" evidence="14">
    <location>
        <position position="49"/>
    </location>
</feature>
<evidence type="ECO:0000256" key="6">
    <source>
        <dbReference type="ARBA" id="ARBA00022500"/>
    </source>
</evidence>
<dbReference type="SMART" id="SM00073">
    <property type="entry name" value="HPT"/>
    <property type="match status" value="1"/>
</dbReference>
<evidence type="ECO:0000313" key="19">
    <source>
        <dbReference type="EMBL" id="KEZ88126.1"/>
    </source>
</evidence>
<evidence type="ECO:0000256" key="4">
    <source>
        <dbReference type="ARBA" id="ARBA00021495"/>
    </source>
</evidence>
<dbReference type="Gene3D" id="2.30.30.40">
    <property type="entry name" value="SH3 Domains"/>
    <property type="match status" value="1"/>
</dbReference>
<gene>
    <name evidence="19" type="ORF">IO98_19345</name>
</gene>
<dbReference type="PROSITE" id="PS50851">
    <property type="entry name" value="CHEW"/>
    <property type="match status" value="1"/>
</dbReference>
<dbReference type="SMART" id="SM01231">
    <property type="entry name" value="H-kinase_dim"/>
    <property type="match status" value="1"/>
</dbReference>
<keyword evidence="7 14" id="KW-0597">Phosphoprotein</keyword>
<dbReference type="InterPro" id="IPR002545">
    <property type="entry name" value="CheW-lke_dom"/>
</dbReference>
<dbReference type="Gene3D" id="1.20.120.160">
    <property type="entry name" value="HPT domain"/>
    <property type="match status" value="1"/>
</dbReference>
<dbReference type="SMART" id="SM00387">
    <property type="entry name" value="HATPase_c"/>
    <property type="match status" value="1"/>
</dbReference>
<dbReference type="InterPro" id="IPR036641">
    <property type="entry name" value="HPT_dom_sf"/>
</dbReference>
<dbReference type="SUPFAM" id="SSF55874">
    <property type="entry name" value="ATPase domain of HSP90 chaperone/DNA topoisomerase II/histidine kinase"/>
    <property type="match status" value="1"/>
</dbReference>
<evidence type="ECO:0000259" key="17">
    <source>
        <dbReference type="PROSITE" id="PS50851"/>
    </source>
</evidence>
<dbReference type="PANTHER" id="PTHR43395">
    <property type="entry name" value="SENSOR HISTIDINE KINASE CHEA"/>
    <property type="match status" value="1"/>
</dbReference>
<dbReference type="CDD" id="cd16916">
    <property type="entry name" value="HATPase_CheA-like"/>
    <property type="match status" value="1"/>
</dbReference>
<evidence type="ECO:0000256" key="7">
    <source>
        <dbReference type="ARBA" id="ARBA00022553"/>
    </source>
</evidence>
<keyword evidence="9" id="KW-0547">Nucleotide-binding</keyword>
<keyword evidence="20" id="KW-1185">Reference proteome</keyword>
<evidence type="ECO:0000256" key="2">
    <source>
        <dbReference type="ARBA" id="ARBA00004496"/>
    </source>
</evidence>
<keyword evidence="11" id="KW-0067">ATP-binding</keyword>
<dbReference type="InterPro" id="IPR036097">
    <property type="entry name" value="HisK_dim/P_sf"/>
</dbReference>
<dbReference type="FunFam" id="3.30.565.10:FF:000016">
    <property type="entry name" value="Chemotaxis protein CheA, putative"/>
    <property type="match status" value="1"/>
</dbReference>
<dbReference type="GO" id="GO:0005737">
    <property type="term" value="C:cytoplasm"/>
    <property type="evidence" value="ECO:0007669"/>
    <property type="project" value="UniProtKB-SubCell"/>
</dbReference>
<dbReference type="InterPro" id="IPR003594">
    <property type="entry name" value="HATPase_dom"/>
</dbReference>
<feature type="domain" description="HPt" evidence="18">
    <location>
        <begin position="1"/>
        <end position="111"/>
    </location>
</feature>
<dbReference type="RefSeq" id="WP_205621754.1">
    <property type="nucleotide sequence ID" value="NZ_JPME01000026.1"/>
</dbReference>
<dbReference type="InterPro" id="IPR051315">
    <property type="entry name" value="Bact_Chemotaxis_CheA"/>
</dbReference>
<reference evidence="19 20" key="1">
    <citation type="submission" date="2014-07" db="EMBL/GenBank/DDBJ databases">
        <title>Draft genome of Clostridium celerecrescens 152B isolated from sediments associated with methane hydrate from Krishna Godavari basin.</title>
        <authorList>
            <person name="Honkalas V.S."/>
            <person name="Dabir A.P."/>
            <person name="Arora P."/>
            <person name="Dhakephalkar P.K."/>
        </authorList>
    </citation>
    <scope>NUCLEOTIDE SEQUENCE [LARGE SCALE GENOMIC DNA]</scope>
    <source>
        <strain evidence="19 20">152B</strain>
    </source>
</reference>
<evidence type="ECO:0000259" key="16">
    <source>
        <dbReference type="PROSITE" id="PS50109"/>
    </source>
</evidence>
<dbReference type="Pfam" id="PF02895">
    <property type="entry name" value="H-kinase_dim"/>
    <property type="match status" value="1"/>
</dbReference>
<comment type="catalytic activity">
    <reaction evidence="1">
        <text>ATP + protein L-histidine = ADP + protein N-phospho-L-histidine.</text>
        <dbReference type="EC" id="2.7.13.3"/>
    </reaction>
</comment>
<dbReference type="InterPro" id="IPR005467">
    <property type="entry name" value="His_kinase_dom"/>
</dbReference>
<dbReference type="SUPFAM" id="SSF55052">
    <property type="entry name" value="CheY-binding domain of CheA"/>
    <property type="match status" value="1"/>
</dbReference>
<keyword evidence="12" id="KW-0902">Two-component regulatory system</keyword>
<dbReference type="InterPro" id="IPR008207">
    <property type="entry name" value="Sig_transdc_His_kin_Hpt_dom"/>
</dbReference>
<dbReference type="InterPro" id="IPR036061">
    <property type="entry name" value="CheW-like_dom_sf"/>
</dbReference>
<evidence type="ECO:0000256" key="11">
    <source>
        <dbReference type="ARBA" id="ARBA00022840"/>
    </source>
</evidence>
<dbReference type="PROSITE" id="PS50894">
    <property type="entry name" value="HPT"/>
    <property type="match status" value="1"/>
</dbReference>
<evidence type="ECO:0000259" key="18">
    <source>
        <dbReference type="PROSITE" id="PS50894"/>
    </source>
</evidence>
<evidence type="ECO:0000256" key="8">
    <source>
        <dbReference type="ARBA" id="ARBA00022679"/>
    </source>
</evidence>
<dbReference type="InterPro" id="IPR037052">
    <property type="entry name" value="CheA-like_P2_sf"/>
</dbReference>
<keyword evidence="8" id="KW-0808">Transferase</keyword>
<dbReference type="Gene3D" id="1.10.287.560">
    <property type="entry name" value="Histidine kinase CheA-like, homodimeric domain"/>
    <property type="match status" value="1"/>
</dbReference>
<comment type="subcellular location">
    <subcellularLocation>
        <location evidence="2">Cytoplasm</location>
    </subcellularLocation>
</comment>
<proteinExistence type="predicted"/>
<evidence type="ECO:0000256" key="3">
    <source>
        <dbReference type="ARBA" id="ARBA00012438"/>
    </source>
</evidence>
<dbReference type="SMART" id="SM00260">
    <property type="entry name" value="CheW"/>
    <property type="match status" value="1"/>
</dbReference>
<dbReference type="PANTHER" id="PTHR43395:SF10">
    <property type="entry name" value="CHEMOTAXIS PROTEIN CHEA"/>
    <property type="match status" value="1"/>
</dbReference>
<keyword evidence="6" id="KW-0145">Chemotaxis</keyword>
<feature type="domain" description="Histidine kinase" evidence="16">
    <location>
        <begin position="364"/>
        <end position="569"/>
    </location>
</feature>
<dbReference type="InterPro" id="IPR004105">
    <property type="entry name" value="CheA-like_dim"/>
</dbReference>
<comment type="caution">
    <text evidence="19">The sequence shown here is derived from an EMBL/GenBank/DDBJ whole genome shotgun (WGS) entry which is preliminary data.</text>
</comment>
<dbReference type="InterPro" id="IPR035891">
    <property type="entry name" value="CheY-binding_CheA"/>
</dbReference>
<evidence type="ECO:0000256" key="15">
    <source>
        <dbReference type="SAM" id="MobiDB-lite"/>
    </source>
</evidence>
<dbReference type="EMBL" id="JPME01000026">
    <property type="protein sequence ID" value="KEZ88126.1"/>
    <property type="molecule type" value="Genomic_DNA"/>
</dbReference>
<evidence type="ECO:0000256" key="9">
    <source>
        <dbReference type="ARBA" id="ARBA00022741"/>
    </source>
</evidence>
<evidence type="ECO:0000256" key="5">
    <source>
        <dbReference type="ARBA" id="ARBA00022490"/>
    </source>
</evidence>
<dbReference type="GO" id="GO:0005524">
    <property type="term" value="F:ATP binding"/>
    <property type="evidence" value="ECO:0007669"/>
    <property type="project" value="UniProtKB-KW"/>
</dbReference>
<dbReference type="Gene3D" id="3.30.565.10">
    <property type="entry name" value="Histidine kinase-like ATPase, C-terminal domain"/>
    <property type="match status" value="1"/>
</dbReference>
<dbReference type="Pfam" id="PF01627">
    <property type="entry name" value="Hpt"/>
    <property type="match status" value="1"/>
</dbReference>
<keyword evidence="10" id="KW-0418">Kinase</keyword>
<dbReference type="PRINTS" id="PR00344">
    <property type="entry name" value="BCTRLSENSOR"/>
</dbReference>
<dbReference type="Proteomes" id="UP000028525">
    <property type="component" value="Unassembled WGS sequence"/>
</dbReference>
<dbReference type="SUPFAM" id="SSF47384">
    <property type="entry name" value="Homodimeric domain of signal transducing histidine kinase"/>
    <property type="match status" value="1"/>
</dbReference>
<dbReference type="AlphaFoldDB" id="A0A084JGP2"/>
<dbReference type="Pfam" id="PF07194">
    <property type="entry name" value="P2"/>
    <property type="match status" value="1"/>
</dbReference>
<evidence type="ECO:0000256" key="1">
    <source>
        <dbReference type="ARBA" id="ARBA00000085"/>
    </source>
</evidence>
<dbReference type="InterPro" id="IPR010808">
    <property type="entry name" value="CheA_P2-bd"/>
</dbReference>